<reference evidence="1 2" key="1">
    <citation type="submission" date="2016-09" db="EMBL/GenBank/DDBJ databases">
        <title>Acidihalobacter prosperus V6 (DSM14174).</title>
        <authorList>
            <person name="Khaleque H.N."/>
            <person name="Ramsay J.P."/>
            <person name="Murphy R.J.T."/>
            <person name="Kaksonen A.H."/>
            <person name="Boxall N.J."/>
            <person name="Watkin E.L.J."/>
        </authorList>
    </citation>
    <scope>NUCLEOTIDE SEQUENCE [LARGE SCALE GENOMIC DNA]</scope>
    <source>
        <strain evidence="1 2">V6</strain>
    </source>
</reference>
<proteinExistence type="predicted"/>
<protein>
    <recommendedName>
        <fullName evidence="3">PqqD family protein</fullName>
    </recommendedName>
</protein>
<evidence type="ECO:0000313" key="2">
    <source>
        <dbReference type="Proteomes" id="UP000095342"/>
    </source>
</evidence>
<dbReference type="EMBL" id="CP017448">
    <property type="protein sequence ID" value="AOV16981.1"/>
    <property type="molecule type" value="Genomic_DNA"/>
</dbReference>
<gene>
    <name evidence="1" type="ORF">BJI67_07810</name>
</gene>
<name>A0A1D8K7N4_9GAMM</name>
<dbReference type="KEGG" id="aaeo:BJI67_07810"/>
<keyword evidence="2" id="KW-1185">Reference proteome</keyword>
<organism evidence="1 2">
    <name type="scientific">Acidihalobacter aeolianus</name>
    <dbReference type="NCBI Taxonomy" id="2792603"/>
    <lineage>
        <taxon>Bacteria</taxon>
        <taxon>Pseudomonadati</taxon>
        <taxon>Pseudomonadota</taxon>
        <taxon>Gammaproteobacteria</taxon>
        <taxon>Chromatiales</taxon>
        <taxon>Ectothiorhodospiraceae</taxon>
        <taxon>Acidihalobacter</taxon>
    </lineage>
</organism>
<dbReference type="Proteomes" id="UP000095342">
    <property type="component" value="Chromosome"/>
</dbReference>
<sequence>MLVTRPGEEVFVLSLGEPDYRWLVLVDQGASLADALDETLALHPDFDFAQSLSQMLAYGVLCVPQTGEDHDPR</sequence>
<evidence type="ECO:0008006" key="3">
    <source>
        <dbReference type="Google" id="ProtNLM"/>
    </source>
</evidence>
<dbReference type="AlphaFoldDB" id="A0A1D8K7N4"/>
<evidence type="ECO:0000313" key="1">
    <source>
        <dbReference type="EMBL" id="AOV16981.1"/>
    </source>
</evidence>
<accession>A0A1D8K7N4</accession>